<dbReference type="EMBL" id="NKYE01000001">
    <property type="protein sequence ID" value="OZM75183.1"/>
    <property type="molecule type" value="Genomic_DNA"/>
</dbReference>
<feature type="transmembrane region" description="Helical" evidence="1">
    <location>
        <begin position="34"/>
        <end position="58"/>
    </location>
</feature>
<keyword evidence="1" id="KW-0472">Membrane</keyword>
<protein>
    <recommendedName>
        <fullName evidence="4">Glycerophosphoryl diester phosphodiesterase membrane domain-containing protein</fullName>
    </recommendedName>
</protein>
<keyword evidence="1" id="KW-0812">Transmembrane</keyword>
<evidence type="ECO:0000313" key="2">
    <source>
        <dbReference type="EMBL" id="OZM75183.1"/>
    </source>
</evidence>
<accession>A0A263D9N4</accession>
<feature type="transmembrane region" description="Helical" evidence="1">
    <location>
        <begin position="229"/>
        <end position="255"/>
    </location>
</feature>
<gene>
    <name evidence="2" type="ORF">CFN78_03215</name>
</gene>
<reference evidence="2 3" key="1">
    <citation type="submission" date="2017-07" db="EMBL/GenBank/DDBJ databases">
        <title>Amycolatopsis antarcticus sp. nov., isolated from the surface of an Antarcticus brown macroalga.</title>
        <authorList>
            <person name="Wang J."/>
            <person name="Leiva S."/>
            <person name="Huang J."/>
            <person name="Huang Y."/>
        </authorList>
    </citation>
    <scope>NUCLEOTIDE SEQUENCE [LARGE SCALE GENOMIC DNA]</scope>
    <source>
        <strain evidence="2 3">AU-G6</strain>
    </source>
</reference>
<evidence type="ECO:0000313" key="3">
    <source>
        <dbReference type="Proteomes" id="UP000242444"/>
    </source>
</evidence>
<feature type="transmembrane region" description="Helical" evidence="1">
    <location>
        <begin position="157"/>
        <end position="181"/>
    </location>
</feature>
<evidence type="ECO:0000256" key="1">
    <source>
        <dbReference type="SAM" id="Phobius"/>
    </source>
</evidence>
<dbReference type="InParanoid" id="A0A263D9N4"/>
<dbReference type="Proteomes" id="UP000242444">
    <property type="component" value="Unassembled WGS sequence"/>
</dbReference>
<dbReference type="AlphaFoldDB" id="A0A263D9N4"/>
<feature type="transmembrane region" description="Helical" evidence="1">
    <location>
        <begin position="131"/>
        <end position="151"/>
    </location>
</feature>
<feature type="transmembrane region" description="Helical" evidence="1">
    <location>
        <begin position="86"/>
        <end position="110"/>
    </location>
</feature>
<proteinExistence type="predicted"/>
<feature type="transmembrane region" description="Helical" evidence="1">
    <location>
        <begin position="193"/>
        <end position="217"/>
    </location>
</feature>
<keyword evidence="1" id="KW-1133">Transmembrane helix</keyword>
<name>A0A263D9N4_9PSEU</name>
<sequence length="274" mass="28707">MTGSGGPGVIPLRPLAIGEILEGAIGTMRRHPGLVFGVSFVIVALTQLLGLLLLGTVFEDARTLPPLSAQPTPDEALAQLGASVRLLSLTMIVTIPSQTLLSGFLTVVVGKAVLGKPVKLDEVWSETRARLLPLFGLTVVYTVLVGVGVILFLVPGIWIGVLLALATPALVLERGTIGAAVTRSRLLVAGMWWRVFAVLAVALVLATVAGMVIQWPFDLLAGNGFGGAVLSTVGGTVAGAITQPFAALVTALVYLDQRMRKENMHHQLTRIAES</sequence>
<keyword evidence="3" id="KW-1185">Reference proteome</keyword>
<comment type="caution">
    <text evidence="2">The sequence shown here is derived from an EMBL/GenBank/DDBJ whole genome shotgun (WGS) entry which is preliminary data.</text>
</comment>
<dbReference type="OrthoDB" id="121140at2"/>
<organism evidence="2 3">
    <name type="scientific">Amycolatopsis antarctica</name>
    <dbReference type="NCBI Taxonomy" id="1854586"/>
    <lineage>
        <taxon>Bacteria</taxon>
        <taxon>Bacillati</taxon>
        <taxon>Actinomycetota</taxon>
        <taxon>Actinomycetes</taxon>
        <taxon>Pseudonocardiales</taxon>
        <taxon>Pseudonocardiaceae</taxon>
        <taxon>Amycolatopsis</taxon>
    </lineage>
</organism>
<evidence type="ECO:0008006" key="4">
    <source>
        <dbReference type="Google" id="ProtNLM"/>
    </source>
</evidence>